<name>A0AAV6U493_9ARAC</name>
<evidence type="ECO:0000256" key="2">
    <source>
        <dbReference type="SAM" id="SignalP"/>
    </source>
</evidence>
<evidence type="ECO:0000256" key="1">
    <source>
        <dbReference type="SAM" id="MobiDB-lite"/>
    </source>
</evidence>
<proteinExistence type="predicted"/>
<evidence type="ECO:0000313" key="4">
    <source>
        <dbReference type="Proteomes" id="UP000827092"/>
    </source>
</evidence>
<dbReference type="EMBL" id="JAFNEN010000639">
    <property type="protein sequence ID" value="KAG8179307.1"/>
    <property type="molecule type" value="Genomic_DNA"/>
</dbReference>
<keyword evidence="2" id="KW-0732">Signal</keyword>
<sequence>MNNFFFQINLSILLLLIPCAFSQNVRSYDWRTRGGALSGWPDPSSLRPYSGPEPSSLHYPEDVVASYGDDSASYSQEYQPPFAAEPPQSLSSYESYHDSREQDFNMTIAKFGGFGGTGDTKGFGAYDFPHHANPPQEIEPFDHPELPQPAVHQTRPLHDVDPEIEDLMRISKQRSRGFHLSRDPILMHPL</sequence>
<reference evidence="3 4" key="1">
    <citation type="journal article" date="2022" name="Nat. Ecol. Evol.">
        <title>A masculinizing supergene underlies an exaggerated male reproductive morph in a spider.</title>
        <authorList>
            <person name="Hendrickx F."/>
            <person name="De Corte Z."/>
            <person name="Sonet G."/>
            <person name="Van Belleghem S.M."/>
            <person name="Kostlbacher S."/>
            <person name="Vangestel C."/>
        </authorList>
    </citation>
    <scope>NUCLEOTIDE SEQUENCE [LARGE SCALE GENOMIC DNA]</scope>
    <source>
        <strain evidence="3">W744_W776</strain>
    </source>
</reference>
<feature type="signal peptide" evidence="2">
    <location>
        <begin position="1"/>
        <end position="22"/>
    </location>
</feature>
<gene>
    <name evidence="3" type="ORF">JTE90_024152</name>
</gene>
<evidence type="ECO:0000313" key="3">
    <source>
        <dbReference type="EMBL" id="KAG8179307.1"/>
    </source>
</evidence>
<dbReference type="Proteomes" id="UP000827092">
    <property type="component" value="Unassembled WGS sequence"/>
</dbReference>
<protein>
    <submittedName>
        <fullName evidence="3">Uncharacterized protein</fullName>
    </submittedName>
</protein>
<accession>A0AAV6U493</accession>
<organism evidence="3 4">
    <name type="scientific">Oedothorax gibbosus</name>
    <dbReference type="NCBI Taxonomy" id="931172"/>
    <lineage>
        <taxon>Eukaryota</taxon>
        <taxon>Metazoa</taxon>
        <taxon>Ecdysozoa</taxon>
        <taxon>Arthropoda</taxon>
        <taxon>Chelicerata</taxon>
        <taxon>Arachnida</taxon>
        <taxon>Araneae</taxon>
        <taxon>Araneomorphae</taxon>
        <taxon>Entelegynae</taxon>
        <taxon>Araneoidea</taxon>
        <taxon>Linyphiidae</taxon>
        <taxon>Erigoninae</taxon>
        <taxon>Oedothorax</taxon>
    </lineage>
</organism>
<keyword evidence="4" id="KW-1185">Reference proteome</keyword>
<feature type="region of interest" description="Disordered" evidence="1">
    <location>
        <begin position="41"/>
        <end position="97"/>
    </location>
</feature>
<feature type="chain" id="PRO_5043787075" evidence="2">
    <location>
        <begin position="23"/>
        <end position="190"/>
    </location>
</feature>
<comment type="caution">
    <text evidence="3">The sequence shown here is derived from an EMBL/GenBank/DDBJ whole genome shotgun (WGS) entry which is preliminary data.</text>
</comment>
<dbReference type="AlphaFoldDB" id="A0AAV6U493"/>